<dbReference type="AlphaFoldDB" id="A0A6N7EKJ5"/>
<reference evidence="3 4" key="1">
    <citation type="submission" date="2019-10" db="EMBL/GenBank/DDBJ databases">
        <title>Georgenia wutianyii sp. nov. and Georgenia yuyongxinii sp. nov. isolated from plateau pika (Ochotona curzoniae) in the Qinghai-Tibet plateau of China.</title>
        <authorList>
            <person name="Tian Z."/>
        </authorList>
    </citation>
    <scope>NUCLEOTIDE SEQUENCE [LARGE SCALE GENOMIC DNA]</scope>
    <source>
        <strain evidence="3 4">JCM 19765</strain>
    </source>
</reference>
<evidence type="ECO:0000313" key="4">
    <source>
        <dbReference type="Proteomes" id="UP000437709"/>
    </source>
</evidence>
<organism evidence="3 4">
    <name type="scientific">Georgenia subflava</name>
    <dbReference type="NCBI Taxonomy" id="1622177"/>
    <lineage>
        <taxon>Bacteria</taxon>
        <taxon>Bacillati</taxon>
        <taxon>Actinomycetota</taxon>
        <taxon>Actinomycetes</taxon>
        <taxon>Micrococcales</taxon>
        <taxon>Bogoriellaceae</taxon>
        <taxon>Georgenia</taxon>
    </lineage>
</organism>
<name>A0A6N7EKJ5_9MICO</name>
<dbReference type="Proteomes" id="UP000437709">
    <property type="component" value="Unassembled WGS sequence"/>
</dbReference>
<feature type="non-terminal residue" evidence="3">
    <location>
        <position position="101"/>
    </location>
</feature>
<dbReference type="EMBL" id="WHPC01000122">
    <property type="protein sequence ID" value="MPV38892.1"/>
    <property type="molecule type" value="Genomic_DNA"/>
</dbReference>
<evidence type="ECO:0000256" key="1">
    <source>
        <dbReference type="SAM" id="MobiDB-lite"/>
    </source>
</evidence>
<feature type="compositionally biased region" description="Low complexity" evidence="1">
    <location>
        <begin position="68"/>
        <end position="95"/>
    </location>
</feature>
<feature type="domain" description="Leucine rich repeat variant" evidence="2">
    <location>
        <begin position="8"/>
        <end position="65"/>
    </location>
</feature>
<evidence type="ECO:0000259" key="2">
    <source>
        <dbReference type="Pfam" id="PF25591"/>
    </source>
</evidence>
<evidence type="ECO:0000313" key="3">
    <source>
        <dbReference type="EMBL" id="MPV38892.1"/>
    </source>
</evidence>
<accession>A0A6N7EKJ5</accession>
<comment type="caution">
    <text evidence="3">The sequence shown here is derived from an EMBL/GenBank/DDBJ whole genome shotgun (WGS) entry which is preliminary data.</text>
</comment>
<keyword evidence="4" id="KW-1185">Reference proteome</keyword>
<dbReference type="Pfam" id="PF25591">
    <property type="entry name" value="LRV_2"/>
    <property type="match status" value="1"/>
</dbReference>
<sequence>MTSPEQYSAYDASNPATAPEDLARIAEHRGDLRALVAGNPGTPPEVLRWLGSLGDVAVDSALRRRDSGGFAAPSGSPGPAGSAGSAPAAGAPWGRPVGGPP</sequence>
<dbReference type="RefSeq" id="WP_321573394.1">
    <property type="nucleotide sequence ID" value="NZ_WHPC01000122.1"/>
</dbReference>
<feature type="region of interest" description="Disordered" evidence="1">
    <location>
        <begin position="66"/>
        <end position="101"/>
    </location>
</feature>
<gene>
    <name evidence="3" type="ORF">GB881_17930</name>
</gene>
<protein>
    <recommendedName>
        <fullName evidence="2">Leucine rich repeat variant domain-containing protein</fullName>
    </recommendedName>
</protein>
<dbReference type="InterPro" id="IPR057893">
    <property type="entry name" value="LRV_2"/>
</dbReference>
<proteinExistence type="predicted"/>